<dbReference type="EMBL" id="JAVDWV010000014">
    <property type="protein sequence ID" value="MDR7156262.1"/>
    <property type="molecule type" value="Genomic_DNA"/>
</dbReference>
<dbReference type="Proteomes" id="UP001267638">
    <property type="component" value="Unassembled WGS sequence"/>
</dbReference>
<dbReference type="RefSeq" id="WP_310226346.1">
    <property type="nucleotide sequence ID" value="NZ_JAVDWV010000014.1"/>
</dbReference>
<evidence type="ECO:0000313" key="1">
    <source>
        <dbReference type="EMBL" id="MDR7156262.1"/>
    </source>
</evidence>
<dbReference type="Pfam" id="PF02515">
    <property type="entry name" value="CoA_transf_3"/>
    <property type="match status" value="1"/>
</dbReference>
<dbReference type="SUPFAM" id="SSF89796">
    <property type="entry name" value="CoA-transferase family III (CaiB/BaiF)"/>
    <property type="match status" value="1"/>
</dbReference>
<comment type="caution">
    <text evidence="1">The sequence shown here is derived from an EMBL/GenBank/DDBJ whole genome shotgun (WGS) entry which is preliminary data.</text>
</comment>
<dbReference type="PANTHER" id="PTHR48229">
    <property type="entry name" value="CAIB/BAIF FAMILY ENZYME (AFU_ORTHOLOGUE AFUA_1G05360)-RELATED"/>
    <property type="match status" value="1"/>
</dbReference>
<dbReference type="InterPro" id="IPR052985">
    <property type="entry name" value="CoA-trans_III_biosynth/detox"/>
</dbReference>
<dbReference type="InterPro" id="IPR023606">
    <property type="entry name" value="CoA-Trfase_III_dom_1_sf"/>
</dbReference>
<proteinExistence type="predicted"/>
<evidence type="ECO:0008006" key="3">
    <source>
        <dbReference type="Google" id="ProtNLM"/>
    </source>
</evidence>
<organism evidence="1 2">
    <name type="scientific">Sphingobium xenophagum</name>
    <dbReference type="NCBI Taxonomy" id="121428"/>
    <lineage>
        <taxon>Bacteria</taxon>
        <taxon>Pseudomonadati</taxon>
        <taxon>Pseudomonadota</taxon>
        <taxon>Alphaproteobacteria</taxon>
        <taxon>Sphingomonadales</taxon>
        <taxon>Sphingomonadaceae</taxon>
        <taxon>Sphingobium</taxon>
    </lineage>
</organism>
<reference evidence="1 2" key="1">
    <citation type="submission" date="2023-07" db="EMBL/GenBank/DDBJ databases">
        <title>Sorghum-associated microbial communities from plants grown in Nebraska, USA.</title>
        <authorList>
            <person name="Schachtman D."/>
        </authorList>
    </citation>
    <scope>NUCLEOTIDE SEQUENCE [LARGE SCALE GENOMIC DNA]</scope>
    <source>
        <strain evidence="1 2">4256</strain>
    </source>
</reference>
<sequence length="427" mass="44011">MTDAATTYARGLLAQLGLEDVALDGRADPAPLAWRRSGLMAVTGRADGPALVCPAALASAADGVMMALRAIVPDVSWPLNGALLLGERARLLGLTRGGRMSANRSCRLMRVSDGEVALNLAREADRDLLPILLADHAADLSAWAAIERAAAGCSSAALLARGVEMSMAIAAMAPPHPPARLFPILRSARTAPDRPPLVVDLSSLWAGPLCGSLLALAGAQVIKVESRTRLDGARSGHGGFYDLLNAGKASVALDFRDEADRRALAALVAQADIVIEASRPRALRQLEIDRDAEVARGAIWIGLTAHDDPDRVGFGDDAAVAGGLAAIMAEGWGEALFAGDAIADPLTGLHAALAALAAWQQGQAGLIALSLANTTAFACHAGHAAPALLRDWQAQAQADDAPLYPLRAPVGTAALPGADNDRVLASC</sequence>
<accession>A0ABU1X534</accession>
<name>A0ABU1X534_SPHXE</name>
<dbReference type="InterPro" id="IPR003673">
    <property type="entry name" value="CoA-Trfase_fam_III"/>
</dbReference>
<evidence type="ECO:0000313" key="2">
    <source>
        <dbReference type="Proteomes" id="UP001267638"/>
    </source>
</evidence>
<gene>
    <name evidence="1" type="ORF">J2W40_003103</name>
</gene>
<keyword evidence="2" id="KW-1185">Reference proteome</keyword>
<protein>
    <recommendedName>
        <fullName evidence="3">Acyl-CoA transferase</fullName>
    </recommendedName>
</protein>
<dbReference type="Gene3D" id="3.40.50.10540">
    <property type="entry name" value="Crotonobetainyl-coa:carnitine coa-transferase, domain 1"/>
    <property type="match status" value="1"/>
</dbReference>
<dbReference type="PANTHER" id="PTHR48229:SF1">
    <property type="entry name" value="ALPHA METHYLACYL-COA RACEMASE-RELATED"/>
    <property type="match status" value="1"/>
</dbReference>